<dbReference type="SUPFAM" id="SSF53474">
    <property type="entry name" value="alpha/beta-Hydrolases"/>
    <property type="match status" value="2"/>
</dbReference>
<dbReference type="InterPro" id="IPR001031">
    <property type="entry name" value="Thioesterase"/>
</dbReference>
<dbReference type="Gene3D" id="3.40.50.1820">
    <property type="entry name" value="alpha/beta hydrolase"/>
    <property type="match status" value="1"/>
</dbReference>
<protein>
    <recommendedName>
        <fullName evidence="1">Thioesterase domain-containing protein</fullName>
    </recommendedName>
</protein>
<keyword evidence="3" id="KW-1185">Reference proteome</keyword>
<gene>
    <name evidence="2" type="ORF">GCM10025862_06670</name>
</gene>
<feature type="domain" description="Thioesterase" evidence="1">
    <location>
        <begin position="348"/>
        <end position="386"/>
    </location>
</feature>
<organism evidence="2 3">
    <name type="scientific">Arsenicicoccus piscis</name>
    <dbReference type="NCBI Taxonomy" id="673954"/>
    <lineage>
        <taxon>Bacteria</taxon>
        <taxon>Bacillati</taxon>
        <taxon>Actinomycetota</taxon>
        <taxon>Actinomycetes</taxon>
        <taxon>Micrococcales</taxon>
        <taxon>Intrasporangiaceae</taxon>
        <taxon>Arsenicicoccus</taxon>
    </lineage>
</organism>
<accession>A0ABQ6HJU1</accession>
<dbReference type="EMBL" id="BSUJ01000001">
    <property type="protein sequence ID" value="GMA18646.1"/>
    <property type="molecule type" value="Genomic_DNA"/>
</dbReference>
<evidence type="ECO:0000313" key="2">
    <source>
        <dbReference type="EMBL" id="GMA18646.1"/>
    </source>
</evidence>
<evidence type="ECO:0000313" key="3">
    <source>
        <dbReference type="Proteomes" id="UP001157109"/>
    </source>
</evidence>
<reference evidence="3" key="1">
    <citation type="journal article" date="2019" name="Int. J. Syst. Evol. Microbiol.">
        <title>The Global Catalogue of Microorganisms (GCM) 10K type strain sequencing project: providing services to taxonomists for standard genome sequencing and annotation.</title>
        <authorList>
            <consortium name="The Broad Institute Genomics Platform"/>
            <consortium name="The Broad Institute Genome Sequencing Center for Infectious Disease"/>
            <person name="Wu L."/>
            <person name="Ma J."/>
        </authorList>
    </citation>
    <scope>NUCLEOTIDE SEQUENCE [LARGE SCALE GENOMIC DNA]</scope>
    <source>
        <strain evidence="3">NBRC 105830</strain>
    </source>
</reference>
<proteinExistence type="predicted"/>
<dbReference type="Proteomes" id="UP001157109">
    <property type="component" value="Unassembled WGS sequence"/>
</dbReference>
<comment type="caution">
    <text evidence="2">The sequence shown here is derived from an EMBL/GenBank/DDBJ whole genome shotgun (WGS) entry which is preliminary data.</text>
</comment>
<sequence>MRSDPLGSDPPVVLTGVVGGAGGVAASLDELAACSAELLVLGGALISPRALGDLALIEGMVLADAAWSPLTAGPCLELLAAVEGGGYGLAASALRVEVLGLAVGAAGRAYAATEDGLTRAWGLVDTGRAIVVVAQDATVTGSALAAGVAGGALPVDARLPGVLAGAAQTGLTTRARETERLIDLASGGHVGGLAGALAMAFPDGRARVREVERAPAHREVVTADEAGLAGLGTRLVATNDRPSGTIAVHRITVVGRGAPAGGALPGGLQGGGAPSAGLQVSQARRTLVLVDLPGTDDWSMPWAAGRSTAARDLGGNLRQVGGLDTVYGRGIEQVLTAERAPGGVARGAAPLVLVGHSQGGLAALEVARRSERAGAPVARVITLGSPIAVGAPLRQTPVLSIDNQADLVTAADGRRNPDRANQVSAEIRRQTGTIAGNHAVAGYVEGLRVVDRASVEATRGQPGSPVPTSALAGRRRLCLRRCPRLWLRPRRLELREVQACWGPWPLIAPSPGFARSSWRRGCCSREVRWSRWRVPTGRSVLIAVPAHGEQGSRDGAAWRERLRLNCFPWQVSPSCGGPVPRACRRSVSDPLWVSRVGGQFGSSQKGGCSR</sequence>
<dbReference type="InterPro" id="IPR029058">
    <property type="entry name" value="AB_hydrolase_fold"/>
</dbReference>
<dbReference type="Pfam" id="PF00975">
    <property type="entry name" value="Thioesterase"/>
    <property type="match status" value="1"/>
</dbReference>
<dbReference type="RefSeq" id="WP_284283685.1">
    <property type="nucleotide sequence ID" value="NZ_BSUJ01000001.1"/>
</dbReference>
<name>A0ABQ6HJU1_9MICO</name>
<evidence type="ECO:0000259" key="1">
    <source>
        <dbReference type="Pfam" id="PF00975"/>
    </source>
</evidence>